<name>A0A6N2V799_9BACE</name>
<protein>
    <submittedName>
        <fullName evidence="2">Uncharacterized protein</fullName>
    </submittedName>
</protein>
<evidence type="ECO:0000256" key="1">
    <source>
        <dbReference type="SAM" id="Phobius"/>
    </source>
</evidence>
<keyword evidence="1" id="KW-1133">Transmembrane helix</keyword>
<proteinExistence type="predicted"/>
<reference evidence="2" key="1">
    <citation type="submission" date="2019-11" db="EMBL/GenBank/DDBJ databases">
        <authorList>
            <person name="Feng L."/>
        </authorList>
    </citation>
    <scope>NUCLEOTIDE SEQUENCE</scope>
    <source>
        <strain evidence="2">BfaecisLFYP10</strain>
    </source>
</reference>
<dbReference type="AlphaFoldDB" id="A0A6N2V799"/>
<dbReference type="RefSeq" id="WP_156729971.1">
    <property type="nucleotide sequence ID" value="NZ_CACRSZ010000049.1"/>
</dbReference>
<organism evidence="2">
    <name type="scientific">Bacteroides faecis</name>
    <dbReference type="NCBI Taxonomy" id="674529"/>
    <lineage>
        <taxon>Bacteria</taxon>
        <taxon>Pseudomonadati</taxon>
        <taxon>Bacteroidota</taxon>
        <taxon>Bacteroidia</taxon>
        <taxon>Bacteroidales</taxon>
        <taxon>Bacteroidaceae</taxon>
        <taxon>Bacteroides</taxon>
    </lineage>
</organism>
<feature type="transmembrane region" description="Helical" evidence="1">
    <location>
        <begin position="28"/>
        <end position="54"/>
    </location>
</feature>
<keyword evidence="1" id="KW-0472">Membrane</keyword>
<evidence type="ECO:0000313" key="2">
    <source>
        <dbReference type="EMBL" id="VYT26309.1"/>
    </source>
</evidence>
<keyword evidence="1" id="KW-0812">Transmembrane</keyword>
<accession>A0A6N2V799</accession>
<dbReference type="EMBL" id="CACRSZ010000049">
    <property type="protein sequence ID" value="VYT26309.1"/>
    <property type="molecule type" value="Genomic_DNA"/>
</dbReference>
<gene>
    <name evidence="2" type="ORF">BFLFYP10_02070</name>
</gene>
<sequence>MVTNVEKKLQANVLDDVKYSRRQVRTAIYGLVIGLWGPFIAALILLYMCVNGVIG</sequence>